<dbReference type="Pfam" id="PF22669">
    <property type="entry name" value="Exo_endo_phos2"/>
    <property type="match status" value="1"/>
</dbReference>
<dbReference type="Proteomes" id="UP000078550">
    <property type="component" value="Unassembled WGS sequence"/>
</dbReference>
<dbReference type="InterPro" id="IPR038772">
    <property type="entry name" value="Sph/SMPD2-like"/>
</dbReference>
<evidence type="ECO:0000256" key="1">
    <source>
        <dbReference type="SAM" id="MobiDB-lite"/>
    </source>
</evidence>
<accession>A0A1A9A2K2</accession>
<dbReference type="GO" id="GO:0046856">
    <property type="term" value="P:phosphatidylinositol dephosphorylation"/>
    <property type="evidence" value="ECO:0007669"/>
    <property type="project" value="InterPro"/>
</dbReference>
<feature type="compositionally biased region" description="Polar residues" evidence="1">
    <location>
        <begin position="229"/>
        <end position="250"/>
    </location>
</feature>
<dbReference type="EMBL" id="FLRE01000201">
    <property type="protein sequence ID" value="SBT50316.1"/>
    <property type="molecule type" value="Genomic_DNA"/>
</dbReference>
<evidence type="ECO:0000313" key="4">
    <source>
        <dbReference type="EMBL" id="SBT50316.1"/>
    </source>
</evidence>
<keyword evidence="6" id="KW-1185">Reference proteome</keyword>
<feature type="compositionally biased region" description="Basic and acidic residues" evidence="1">
    <location>
        <begin position="217"/>
        <end position="227"/>
    </location>
</feature>
<reference evidence="5" key="2">
    <citation type="submission" date="2016-05" db="EMBL/GenBank/DDBJ databases">
        <authorList>
            <person name="Naeem Raeece"/>
        </authorList>
    </citation>
    <scope>NUCLEOTIDE SEQUENCE [LARGE SCALE GENOMIC DNA]</scope>
</reference>
<dbReference type="Proteomes" id="UP000078555">
    <property type="component" value="Unassembled WGS sequence"/>
</dbReference>
<feature type="compositionally biased region" description="Acidic residues" evidence="1">
    <location>
        <begin position="108"/>
        <end position="118"/>
    </location>
</feature>
<dbReference type="AlphaFoldDB" id="A0A1A9A2K2"/>
<feature type="region of interest" description="Disordered" evidence="1">
    <location>
        <begin position="103"/>
        <end position="132"/>
    </location>
</feature>
<dbReference type="GO" id="GO:0004767">
    <property type="term" value="F:sphingomyelin phosphodiesterase activity"/>
    <property type="evidence" value="ECO:0007669"/>
    <property type="project" value="InterPro"/>
</dbReference>
<feature type="compositionally biased region" description="Polar residues" evidence="1">
    <location>
        <begin position="195"/>
        <end position="216"/>
    </location>
</feature>
<dbReference type="GO" id="GO:0016791">
    <property type="term" value="F:phosphatase activity"/>
    <property type="evidence" value="ECO:0007669"/>
    <property type="project" value="InterPro"/>
</dbReference>
<dbReference type="SUPFAM" id="SSF56219">
    <property type="entry name" value="DNase I-like"/>
    <property type="match status" value="2"/>
</dbReference>
<dbReference type="PANTHER" id="PTHR16320">
    <property type="entry name" value="SPHINGOMYELINASE FAMILY MEMBER"/>
    <property type="match status" value="1"/>
</dbReference>
<dbReference type="InterPro" id="IPR000300">
    <property type="entry name" value="IPPc"/>
</dbReference>
<evidence type="ECO:0000313" key="5">
    <source>
        <dbReference type="Proteomes" id="UP000078550"/>
    </source>
</evidence>
<protein>
    <submittedName>
        <fullName evidence="4">Sphingomyelin phosphodiesterase, putative</fullName>
    </submittedName>
</protein>
<sequence>MREKEDSLNVECNEKITIMSYNIQMLGVPLSNKINLSTRQNAVIEYICLLDDIYHIDILVLNEVFTTNSFNAVTSEKLKERFPYHTNVIGNKEKKDKSIIEECHDGNADGEDSGDDEGYASGGDESNEESVEYEETLTFESGSTKKNEGEDVETLNFDSCDTNKNDGYDCIRSNIENQEVQTVQTKRRNSDNKNEISSSKSTIQRENARIGNNINLDRNKGNSDMKSKMVNNDNNSRKGSITSNQRSNGKPNRGKKNSVKLSDVEKGKIKGETVNQVYVTHNSGNKRHLKHNRREHIVGKSNDRCDNLDENNVINANDNSCEQQIKKNVPSTKKRKKLENMHGNNDFLYFDSISGKSRFYQLLNGGVIVLSKHRILDKHALIYSSSKFPDMFCCKGAIYLKCNVNNKKANVIATHLQAGETMEQQKCRWRQLCELSNWVYRGIPSFIIKKNEPLFFVGDLNIRYHLDKLFFDQVLSDNCLNSSVTKKVLETTYDSNLNDYCRHAEGDYDCKCIYTLDYILVSNNSKVTIVVPQTAIQDYYKPIRIIKTFLGCIPYKCIYVYHPSDHFPIYATFKI</sequence>
<evidence type="ECO:0000313" key="3">
    <source>
        <dbReference type="EMBL" id="SBT49896.1"/>
    </source>
</evidence>
<feature type="region of interest" description="Disordered" evidence="1">
    <location>
        <begin position="181"/>
        <end position="262"/>
    </location>
</feature>
<dbReference type="EMBL" id="FLRD01000157">
    <property type="protein sequence ID" value="SBT49896.1"/>
    <property type="molecule type" value="Genomic_DNA"/>
</dbReference>
<proteinExistence type="predicted"/>
<feature type="domain" description="Inositol polyphosphate-related phosphatase" evidence="2">
    <location>
        <begin position="391"/>
        <end position="571"/>
    </location>
</feature>
<reference evidence="6" key="1">
    <citation type="submission" date="2016-05" db="EMBL/GenBank/DDBJ databases">
        <authorList>
            <person name="Naeem R."/>
        </authorList>
    </citation>
    <scope>NUCLEOTIDE SEQUENCE [LARGE SCALE GENOMIC DNA]</scope>
</reference>
<gene>
    <name evidence="3" type="ORF">POVWA1_060430</name>
    <name evidence="4" type="ORF">POVWA2_059810</name>
</gene>
<evidence type="ECO:0000259" key="2">
    <source>
        <dbReference type="Pfam" id="PF22669"/>
    </source>
</evidence>
<dbReference type="PANTHER" id="PTHR16320:SF23">
    <property type="entry name" value="SPHINGOMYELINASE C 1"/>
    <property type="match status" value="1"/>
</dbReference>
<reference evidence="4" key="3">
    <citation type="submission" date="2016-05" db="EMBL/GenBank/DDBJ databases">
        <authorList>
            <person name="Lavstsen T."/>
            <person name="Jespersen J.S."/>
        </authorList>
    </citation>
    <scope>NUCLEOTIDE SEQUENCE [LARGE SCALE GENOMIC DNA]</scope>
</reference>
<evidence type="ECO:0000313" key="6">
    <source>
        <dbReference type="Proteomes" id="UP000078555"/>
    </source>
</evidence>
<dbReference type="Gene3D" id="3.60.10.10">
    <property type="entry name" value="Endonuclease/exonuclease/phosphatase"/>
    <property type="match status" value="2"/>
</dbReference>
<name>A0A1A9A2K2_PLAOA</name>
<dbReference type="InterPro" id="IPR036691">
    <property type="entry name" value="Endo/exonu/phosph_ase_sf"/>
</dbReference>
<organism evidence="4 5">
    <name type="scientific">Plasmodium ovale wallikeri</name>
    <dbReference type="NCBI Taxonomy" id="864142"/>
    <lineage>
        <taxon>Eukaryota</taxon>
        <taxon>Sar</taxon>
        <taxon>Alveolata</taxon>
        <taxon>Apicomplexa</taxon>
        <taxon>Aconoidasida</taxon>
        <taxon>Haemosporida</taxon>
        <taxon>Plasmodiidae</taxon>
        <taxon>Plasmodium</taxon>
        <taxon>Plasmodium (Plasmodium)</taxon>
    </lineage>
</organism>